<feature type="domain" description="Transposase Tc1-like" evidence="1">
    <location>
        <begin position="69"/>
        <end position="138"/>
    </location>
</feature>
<comment type="caution">
    <text evidence="4">The sequence shown here is derived from an EMBL/GenBank/DDBJ whole genome shotgun (WGS) entry which is preliminary data.</text>
</comment>
<dbReference type="Gene3D" id="1.10.10.10">
    <property type="entry name" value="Winged helix-like DNA-binding domain superfamily/Winged helix DNA-binding domain"/>
    <property type="match status" value="2"/>
</dbReference>
<dbReference type="NCBIfam" id="NF033545">
    <property type="entry name" value="transpos_IS630"/>
    <property type="match status" value="1"/>
</dbReference>
<evidence type="ECO:0000259" key="3">
    <source>
        <dbReference type="Pfam" id="PF25787"/>
    </source>
</evidence>
<feature type="domain" description="Transposase Tc1-like" evidence="1">
    <location>
        <begin position="394"/>
        <end position="439"/>
    </location>
</feature>
<feature type="domain" description="Sleeping Beauty transposase HTH" evidence="3">
    <location>
        <begin position="345"/>
        <end position="378"/>
    </location>
</feature>
<dbReference type="Pfam" id="PF01498">
    <property type="entry name" value="HTH_Tnp_Tc3_2"/>
    <property type="match status" value="2"/>
</dbReference>
<dbReference type="Gene3D" id="3.30.420.10">
    <property type="entry name" value="Ribonuclease H-like superfamily/Ribonuclease H"/>
    <property type="match status" value="1"/>
</dbReference>
<dbReference type="InterPro" id="IPR047655">
    <property type="entry name" value="Transpos_IS630-like"/>
</dbReference>
<dbReference type="Pfam" id="PF25787">
    <property type="entry name" value="HTH_SB"/>
    <property type="match status" value="2"/>
</dbReference>
<reference evidence="4" key="1">
    <citation type="submission" date="2023-06" db="EMBL/GenBank/DDBJ databases">
        <title>Male Hemibagrus guttatus genome.</title>
        <authorList>
            <person name="Bian C."/>
        </authorList>
    </citation>
    <scope>NUCLEOTIDE SEQUENCE</scope>
    <source>
        <strain evidence="4">Male_cb2023</strain>
        <tissue evidence="4">Muscle</tissue>
    </source>
</reference>
<dbReference type="GO" id="GO:0003677">
    <property type="term" value="F:DNA binding"/>
    <property type="evidence" value="ECO:0007669"/>
    <property type="project" value="InterPro"/>
</dbReference>
<dbReference type="PANTHER" id="PTHR23022:SF135">
    <property type="entry name" value="SI:DKEY-77F5.3"/>
    <property type="match status" value="1"/>
</dbReference>
<proteinExistence type="predicted"/>
<accession>A0AAE0V8L2</accession>
<dbReference type="Proteomes" id="UP001274896">
    <property type="component" value="Unassembled WGS sequence"/>
</dbReference>
<feature type="domain" description="Sleeping Beauty transposase HTH" evidence="3">
    <location>
        <begin position="2"/>
        <end position="50"/>
    </location>
</feature>
<organism evidence="4 5">
    <name type="scientific">Hemibagrus guttatus</name>
    <dbReference type="NCBI Taxonomy" id="175788"/>
    <lineage>
        <taxon>Eukaryota</taxon>
        <taxon>Metazoa</taxon>
        <taxon>Chordata</taxon>
        <taxon>Craniata</taxon>
        <taxon>Vertebrata</taxon>
        <taxon>Euteleostomi</taxon>
        <taxon>Actinopterygii</taxon>
        <taxon>Neopterygii</taxon>
        <taxon>Teleostei</taxon>
        <taxon>Ostariophysi</taxon>
        <taxon>Siluriformes</taxon>
        <taxon>Bagridae</taxon>
        <taxon>Hemibagrus</taxon>
    </lineage>
</organism>
<dbReference type="InterPro" id="IPR052338">
    <property type="entry name" value="Transposase_5"/>
</dbReference>
<dbReference type="GO" id="GO:0015074">
    <property type="term" value="P:DNA integration"/>
    <property type="evidence" value="ECO:0007669"/>
    <property type="project" value="InterPro"/>
</dbReference>
<sequence length="440" mass="49764">MTKELSKDTRNKIVDLHQAGKTESAIGKQLGVKKSTVGAIIRKWKTYKTTDNLPRSGAPRKISPRGVKMITRTVSKNPRTTPGDLVNDLQRAGTKVTKATISNTLRRQGLKSCSARRVPLLKPVHVRARLKSAREHLDDPEEDWENVIWSDETKIELFGKNSTCRVWRRKNAELHPKNTIPTVKHGGGNIMLWGCFSAKGPGRLIRVKERMNGAMYREILSKNLLPSARALKMKRGWVFQHDNDPKHTARATKEWLCKKHFKVLEWPSQSPDLNPIENLWRELKIRVAQRQPQNITALEEICMEEWAKLPTTPFSGGLAGVFWIIVLLQNPSSLQLEVTKLLVYQSGKGYKAVSKALGLPRTTVRAIIYKWRKHGTVENLPRSGQLTKITPRAQRQLIQEVTKDPTTTSKELQASLASVKVSVHDSTIRKRLGKNGLHGK</sequence>
<evidence type="ECO:0000259" key="2">
    <source>
        <dbReference type="Pfam" id="PF13358"/>
    </source>
</evidence>
<dbReference type="Pfam" id="PF13358">
    <property type="entry name" value="DDE_3"/>
    <property type="match status" value="1"/>
</dbReference>
<dbReference type="SUPFAM" id="SSF46689">
    <property type="entry name" value="Homeodomain-like"/>
    <property type="match status" value="2"/>
</dbReference>
<dbReference type="InterPro" id="IPR002492">
    <property type="entry name" value="Transposase_Tc1-like"/>
</dbReference>
<evidence type="ECO:0000313" key="5">
    <source>
        <dbReference type="Proteomes" id="UP001274896"/>
    </source>
</evidence>
<evidence type="ECO:0000313" key="4">
    <source>
        <dbReference type="EMBL" id="KAK3545434.1"/>
    </source>
</evidence>
<protein>
    <recommendedName>
        <fullName evidence="6">Transposase</fullName>
    </recommendedName>
</protein>
<dbReference type="InterPro" id="IPR057667">
    <property type="entry name" value="HTH_SB"/>
</dbReference>
<feature type="domain" description="Tc1-like transposase DDE" evidence="2">
    <location>
        <begin position="147"/>
        <end position="298"/>
    </location>
</feature>
<name>A0AAE0V8L2_9TELE</name>
<dbReference type="AlphaFoldDB" id="A0AAE0V8L2"/>
<keyword evidence="5" id="KW-1185">Reference proteome</keyword>
<dbReference type="GO" id="GO:0006313">
    <property type="term" value="P:DNA transposition"/>
    <property type="evidence" value="ECO:0007669"/>
    <property type="project" value="InterPro"/>
</dbReference>
<dbReference type="InterPro" id="IPR038717">
    <property type="entry name" value="Tc1-like_DDE_dom"/>
</dbReference>
<evidence type="ECO:0008006" key="6">
    <source>
        <dbReference type="Google" id="ProtNLM"/>
    </source>
</evidence>
<gene>
    <name evidence="4" type="ORF">QTP70_007645</name>
</gene>
<dbReference type="InterPro" id="IPR009057">
    <property type="entry name" value="Homeodomain-like_sf"/>
</dbReference>
<dbReference type="InterPro" id="IPR036397">
    <property type="entry name" value="RNaseH_sf"/>
</dbReference>
<dbReference type="InterPro" id="IPR036388">
    <property type="entry name" value="WH-like_DNA-bd_sf"/>
</dbReference>
<dbReference type="PANTHER" id="PTHR23022">
    <property type="entry name" value="TRANSPOSABLE ELEMENT-RELATED"/>
    <property type="match status" value="1"/>
</dbReference>
<evidence type="ECO:0000259" key="1">
    <source>
        <dbReference type="Pfam" id="PF01498"/>
    </source>
</evidence>
<dbReference type="EMBL" id="JAUCMX010000005">
    <property type="protein sequence ID" value="KAK3545434.1"/>
    <property type="molecule type" value="Genomic_DNA"/>
</dbReference>